<dbReference type="InterPro" id="IPR000424">
    <property type="entry name" value="Primosome_PriB/ssb"/>
</dbReference>
<dbReference type="InterPro" id="IPR012340">
    <property type="entry name" value="NA-bd_OB-fold"/>
</dbReference>
<organism evidence="5 6">
    <name type="scientific">Peptococcus niger</name>
    <dbReference type="NCBI Taxonomy" id="2741"/>
    <lineage>
        <taxon>Bacteria</taxon>
        <taxon>Bacillati</taxon>
        <taxon>Bacillota</taxon>
        <taxon>Clostridia</taxon>
        <taxon>Eubacteriales</taxon>
        <taxon>Peptococcaceae</taxon>
        <taxon>Peptococcus</taxon>
    </lineage>
</organism>
<dbReference type="InterPro" id="IPR011344">
    <property type="entry name" value="ssDNA-bd"/>
</dbReference>
<dbReference type="AlphaFoldDB" id="A0A1G6Z5R6"/>
<dbReference type="HAMAP" id="MF_00984">
    <property type="entry name" value="SSB"/>
    <property type="match status" value="1"/>
</dbReference>
<keyword evidence="6" id="KW-1185">Reference proteome</keyword>
<dbReference type="STRING" id="2741.SAMN04489866_1126"/>
<feature type="region of interest" description="Disordered" evidence="4">
    <location>
        <begin position="105"/>
        <end position="144"/>
    </location>
</feature>
<dbReference type="PIRSF" id="PIRSF002070">
    <property type="entry name" value="SSB"/>
    <property type="match status" value="1"/>
</dbReference>
<dbReference type="CDD" id="cd04496">
    <property type="entry name" value="SSB_OBF"/>
    <property type="match status" value="1"/>
</dbReference>
<feature type="compositionally biased region" description="Low complexity" evidence="4">
    <location>
        <begin position="105"/>
        <end position="118"/>
    </location>
</feature>
<sequence>MNTVQLIGRLTKDPELRFTQNGKAVLSFSLAVERTYRGKSGEKEVDFIRCQAWGKTAENIAKFLSKGSRVAVVGSIQVRKYTDKQNIKREFTEVVCNSVQFLDSAKSQNKQKKQVNSNWEGQDESGFQPFENKNNNDTDDFWNF</sequence>
<evidence type="ECO:0000256" key="3">
    <source>
        <dbReference type="PIRNR" id="PIRNR002070"/>
    </source>
</evidence>
<dbReference type="RefSeq" id="WP_091792215.1">
    <property type="nucleotide sequence ID" value="NZ_FNAF01000012.1"/>
</dbReference>
<protein>
    <recommendedName>
        <fullName evidence="2 3">Single-stranded DNA-binding protein</fullName>
        <shortName evidence="2">SSB</shortName>
    </recommendedName>
</protein>
<evidence type="ECO:0000256" key="2">
    <source>
        <dbReference type="HAMAP-Rule" id="MF_00984"/>
    </source>
</evidence>
<evidence type="ECO:0000256" key="4">
    <source>
        <dbReference type="SAM" id="MobiDB-lite"/>
    </source>
</evidence>
<dbReference type="Gene3D" id="2.40.50.140">
    <property type="entry name" value="Nucleic acid-binding proteins"/>
    <property type="match status" value="1"/>
</dbReference>
<evidence type="ECO:0000313" key="5">
    <source>
        <dbReference type="EMBL" id="SDD98104.1"/>
    </source>
</evidence>
<reference evidence="5 6" key="1">
    <citation type="submission" date="2016-10" db="EMBL/GenBank/DDBJ databases">
        <authorList>
            <person name="de Groot N.N."/>
        </authorList>
    </citation>
    <scope>NUCLEOTIDE SEQUENCE [LARGE SCALE GENOMIC DNA]</scope>
    <source>
        <strain evidence="5 6">DSM 20475</strain>
    </source>
</reference>
<dbReference type="GO" id="GO:0009295">
    <property type="term" value="C:nucleoid"/>
    <property type="evidence" value="ECO:0007669"/>
    <property type="project" value="TreeGrafter"/>
</dbReference>
<keyword evidence="1 2" id="KW-0238">DNA-binding</keyword>
<dbReference type="Pfam" id="PF00436">
    <property type="entry name" value="SSB"/>
    <property type="match status" value="1"/>
</dbReference>
<dbReference type="EMBL" id="FNAF01000012">
    <property type="protein sequence ID" value="SDD98104.1"/>
    <property type="molecule type" value="Genomic_DNA"/>
</dbReference>
<comment type="subunit">
    <text evidence="2">Homotetramer.</text>
</comment>
<comment type="caution">
    <text evidence="2">Lacks conserved residue(s) required for the propagation of feature annotation.</text>
</comment>
<dbReference type="GO" id="GO:0006260">
    <property type="term" value="P:DNA replication"/>
    <property type="evidence" value="ECO:0007669"/>
    <property type="project" value="InterPro"/>
</dbReference>
<dbReference type="PANTHER" id="PTHR10302:SF27">
    <property type="entry name" value="SINGLE-STRANDED DNA-BINDING PROTEIN"/>
    <property type="match status" value="1"/>
</dbReference>
<name>A0A1G6Z5R6_PEPNI</name>
<gene>
    <name evidence="5" type="ORF">SAMN04489866_1126</name>
</gene>
<dbReference type="Proteomes" id="UP000198995">
    <property type="component" value="Unassembled WGS sequence"/>
</dbReference>
<dbReference type="GO" id="GO:0003697">
    <property type="term" value="F:single-stranded DNA binding"/>
    <property type="evidence" value="ECO:0007669"/>
    <property type="project" value="UniProtKB-UniRule"/>
</dbReference>
<dbReference type="NCBIfam" id="TIGR00621">
    <property type="entry name" value="ssb"/>
    <property type="match status" value="1"/>
</dbReference>
<dbReference type="SUPFAM" id="SSF50249">
    <property type="entry name" value="Nucleic acid-binding proteins"/>
    <property type="match status" value="1"/>
</dbReference>
<dbReference type="PANTHER" id="PTHR10302">
    <property type="entry name" value="SINGLE-STRANDED DNA-BINDING PROTEIN"/>
    <property type="match status" value="1"/>
</dbReference>
<accession>A0A1G6Z5R6</accession>
<dbReference type="PROSITE" id="PS50935">
    <property type="entry name" value="SSB"/>
    <property type="match status" value="1"/>
</dbReference>
<proteinExistence type="inferred from homology"/>
<dbReference type="OrthoDB" id="9809878at2"/>
<evidence type="ECO:0000313" key="6">
    <source>
        <dbReference type="Proteomes" id="UP000198995"/>
    </source>
</evidence>
<evidence type="ECO:0000256" key="1">
    <source>
        <dbReference type="ARBA" id="ARBA00023125"/>
    </source>
</evidence>